<keyword evidence="2" id="KW-1185">Reference proteome</keyword>
<dbReference type="GeneTree" id="ENSGT01010000226306"/>
<name>A0A2K6UPN1_SAIBB</name>
<sequence>MDLSKGPLAVLPTFPTYCLLYKILIEVDVIPSWPRFELCAFQCFSSFATAISGSLYKKRSFWLIPSPHNSQLLMELSKGWG</sequence>
<protein>
    <submittedName>
        <fullName evidence="1">Uncharacterized protein</fullName>
    </submittedName>
</protein>
<dbReference type="OMA" id="CAFQCFS"/>
<proteinExistence type="predicted"/>
<dbReference type="Proteomes" id="UP000233220">
    <property type="component" value="Unplaced"/>
</dbReference>
<evidence type="ECO:0000313" key="1">
    <source>
        <dbReference type="Ensembl" id="ENSSBOP00000033866.1"/>
    </source>
</evidence>
<reference evidence="1" key="2">
    <citation type="submission" date="2025-09" db="UniProtKB">
        <authorList>
            <consortium name="Ensembl"/>
        </authorList>
    </citation>
    <scope>IDENTIFICATION</scope>
</reference>
<reference evidence="1" key="1">
    <citation type="submission" date="2025-08" db="UniProtKB">
        <authorList>
            <consortium name="Ensembl"/>
        </authorList>
    </citation>
    <scope>IDENTIFICATION</scope>
</reference>
<dbReference type="Ensembl" id="ENSSBOT00000050783.1">
    <property type="protein sequence ID" value="ENSSBOP00000033866.1"/>
    <property type="gene ID" value="ENSSBOG00000033106.1"/>
</dbReference>
<accession>A0A2K6UPN1</accession>
<evidence type="ECO:0000313" key="2">
    <source>
        <dbReference type="Proteomes" id="UP000233220"/>
    </source>
</evidence>
<dbReference type="AlphaFoldDB" id="A0A2K6UPN1"/>
<organism evidence="1 2">
    <name type="scientific">Saimiri boliviensis boliviensis</name>
    <name type="common">Bolivian squirrel monkey</name>
    <dbReference type="NCBI Taxonomy" id="39432"/>
    <lineage>
        <taxon>Eukaryota</taxon>
        <taxon>Metazoa</taxon>
        <taxon>Chordata</taxon>
        <taxon>Craniata</taxon>
        <taxon>Vertebrata</taxon>
        <taxon>Euteleostomi</taxon>
        <taxon>Mammalia</taxon>
        <taxon>Eutheria</taxon>
        <taxon>Euarchontoglires</taxon>
        <taxon>Primates</taxon>
        <taxon>Haplorrhini</taxon>
        <taxon>Platyrrhini</taxon>
        <taxon>Cebidae</taxon>
        <taxon>Saimiriinae</taxon>
        <taxon>Saimiri</taxon>
    </lineage>
</organism>